<comment type="caution">
    <text evidence="3">The sequence shown here is derived from an EMBL/GenBank/DDBJ whole genome shotgun (WGS) entry which is preliminary data.</text>
</comment>
<evidence type="ECO:0000313" key="4">
    <source>
        <dbReference type="Proteomes" id="UP001499863"/>
    </source>
</evidence>
<dbReference type="InterPro" id="IPR046462">
    <property type="entry name" value="TerL_nuclease"/>
</dbReference>
<gene>
    <name evidence="3" type="ORF">GCM10009639_53860</name>
</gene>
<organism evidence="3 4">
    <name type="scientific">Kitasatospora putterlickiae</name>
    <dbReference type="NCBI Taxonomy" id="221725"/>
    <lineage>
        <taxon>Bacteria</taxon>
        <taxon>Bacillati</taxon>
        <taxon>Actinomycetota</taxon>
        <taxon>Actinomycetes</taxon>
        <taxon>Kitasatosporales</taxon>
        <taxon>Streptomycetaceae</taxon>
        <taxon>Kitasatospora</taxon>
    </lineage>
</organism>
<name>A0ABN1YDQ8_9ACTN</name>
<dbReference type="Pfam" id="PF03354">
    <property type="entry name" value="TerL_ATPase"/>
    <property type="match status" value="1"/>
</dbReference>
<accession>A0ABN1YDQ8</accession>
<sequence length="593" mass="64980">MARKTRTTPSPDPDEPDVLELPDAAELERLKLAPEVAWYLLSRGIPLPDRPPLIQTPSPGEAEGAVFDPDRVDKVLAAFNLLRHTQGQWAGRPLTPDPWQVGYIIAPIYGWVRFDEDAGDYVRVVREAYIDVPRKNGKSTLSGGLAIYMTCADGEPGAQVITAATTKEQAKFVFAPVRHLAENSPALKPHVQALAEKIIHTRSGSYFQPIASIAAAQHGANLHAGFVDELHVYKDPELVETIETGTGSRRQPLIVIITTADAGGRETVYDRKRRRIEQLARRVFTAPSVYGVVWAAEPEDDPHDPKTWAKANPGFPISPTRSYLQARSDEAKQSPADLAKFLRLHLGIRTKQVTKYLTLEAWRANTVVLDEELFAGREAYGGIDLGSVSDLTALAWLFPDDEAGGLDLLLRFWTPADNLKSLDKRTAGAASRWVDEGWLFTTPGNVTDYAFIGAQIRRDLDAFAVKAIGFDRWSSTSLTNDLEGERAPMVGVGQGFKTMSPAMKAIKRLLLQGERQVAGGGRAMLRHGGNPVMTWMVDNLAVEQDAAGNVKPSKARAGDKIDGVSALCDAMSEVLARPPKRRSAYEDGDFETT</sequence>
<evidence type="ECO:0000259" key="2">
    <source>
        <dbReference type="Pfam" id="PF20441"/>
    </source>
</evidence>
<dbReference type="PANTHER" id="PTHR41287">
    <property type="match status" value="1"/>
</dbReference>
<proteinExistence type="predicted"/>
<dbReference type="InterPro" id="IPR005021">
    <property type="entry name" value="Terminase_largesu-like"/>
</dbReference>
<evidence type="ECO:0000259" key="1">
    <source>
        <dbReference type="Pfam" id="PF03354"/>
    </source>
</evidence>
<reference evidence="3 4" key="1">
    <citation type="journal article" date="2019" name="Int. J. Syst. Evol. Microbiol.">
        <title>The Global Catalogue of Microorganisms (GCM) 10K type strain sequencing project: providing services to taxonomists for standard genome sequencing and annotation.</title>
        <authorList>
            <consortium name="The Broad Institute Genomics Platform"/>
            <consortium name="The Broad Institute Genome Sequencing Center for Infectious Disease"/>
            <person name="Wu L."/>
            <person name="Ma J."/>
        </authorList>
    </citation>
    <scope>NUCLEOTIDE SEQUENCE [LARGE SCALE GENOMIC DNA]</scope>
    <source>
        <strain evidence="3 4">JCM 12393</strain>
    </source>
</reference>
<dbReference type="Proteomes" id="UP001499863">
    <property type="component" value="Unassembled WGS sequence"/>
</dbReference>
<dbReference type="InterPro" id="IPR046461">
    <property type="entry name" value="TerL_ATPase"/>
</dbReference>
<feature type="domain" description="Terminase large subunit-like endonuclease" evidence="2">
    <location>
        <begin position="288"/>
        <end position="575"/>
    </location>
</feature>
<dbReference type="InterPro" id="IPR027417">
    <property type="entry name" value="P-loop_NTPase"/>
</dbReference>
<keyword evidence="4" id="KW-1185">Reference proteome</keyword>
<dbReference type="EMBL" id="BAAAKJ010000307">
    <property type="protein sequence ID" value="GAA1406243.1"/>
    <property type="molecule type" value="Genomic_DNA"/>
</dbReference>
<dbReference type="PANTHER" id="PTHR41287:SF1">
    <property type="entry name" value="PROTEIN YMFN"/>
    <property type="match status" value="1"/>
</dbReference>
<protein>
    <submittedName>
        <fullName evidence="3">Terminase large subunit</fullName>
    </submittedName>
</protein>
<evidence type="ECO:0000313" key="3">
    <source>
        <dbReference type="EMBL" id="GAA1406243.1"/>
    </source>
</evidence>
<dbReference type="Gene3D" id="3.40.50.300">
    <property type="entry name" value="P-loop containing nucleotide triphosphate hydrolases"/>
    <property type="match status" value="1"/>
</dbReference>
<dbReference type="Pfam" id="PF20441">
    <property type="entry name" value="TerL_nuclease"/>
    <property type="match status" value="1"/>
</dbReference>
<feature type="domain" description="Terminase large subunit-like ATPase" evidence="1">
    <location>
        <begin position="98"/>
        <end position="274"/>
    </location>
</feature>
<dbReference type="RefSeq" id="WP_344341433.1">
    <property type="nucleotide sequence ID" value="NZ_BAAAKJ010000307.1"/>
</dbReference>